<dbReference type="InterPro" id="IPR036291">
    <property type="entry name" value="NAD(P)-bd_dom_sf"/>
</dbReference>
<dbReference type="InterPro" id="IPR051122">
    <property type="entry name" value="SDR_DHRS6-like"/>
</dbReference>
<dbReference type="STRING" id="570519.SAMN04488116_0775"/>
<dbReference type="Proteomes" id="UP000184532">
    <property type="component" value="Unassembled WGS sequence"/>
</dbReference>
<name>A0A1M5IKM9_9FLAO</name>
<comment type="similarity">
    <text evidence="1">Belongs to the short-chain dehydrogenases/reductases (SDR) family.</text>
</comment>
<dbReference type="PANTHER" id="PTHR43477:SF1">
    <property type="entry name" value="DIHYDROANTICAPSIN 7-DEHYDROGENASE"/>
    <property type="match status" value="1"/>
</dbReference>
<sequence>MKILIIGGKGTIGKTVTEYLNQNHEVMIAGRTSGDFMVDIADSGSIEALFSQAGKFDAIVCIAGEAKWADFDALTEEDYYIGLKSKLMGQVNLVRVGQHALNPGGSITLSAGILADDPVVKTASAAMVNGGIHSFVQAAALETNGKYRLNVVSLGLVEDAYERYKDYFPGHTPISMRKAVDTYVKSIMGKENGKVFRTYN</sequence>
<evidence type="ECO:0000256" key="2">
    <source>
        <dbReference type="ARBA" id="ARBA00023002"/>
    </source>
</evidence>
<dbReference type="Gene3D" id="3.40.50.720">
    <property type="entry name" value="NAD(P)-binding Rossmann-like Domain"/>
    <property type="match status" value="1"/>
</dbReference>
<dbReference type="OrthoDB" id="9787486at2"/>
<keyword evidence="2" id="KW-0560">Oxidoreductase</keyword>
<dbReference type="SUPFAM" id="SSF51735">
    <property type="entry name" value="NAD(P)-binding Rossmann-fold domains"/>
    <property type="match status" value="1"/>
</dbReference>
<evidence type="ECO:0000313" key="4">
    <source>
        <dbReference type="Proteomes" id="UP000184532"/>
    </source>
</evidence>
<dbReference type="GO" id="GO:0016491">
    <property type="term" value="F:oxidoreductase activity"/>
    <property type="evidence" value="ECO:0007669"/>
    <property type="project" value="UniProtKB-KW"/>
</dbReference>
<dbReference type="CDD" id="cd11731">
    <property type="entry name" value="Lin1944_like_SDR_c"/>
    <property type="match status" value="1"/>
</dbReference>
<accession>A0A1M5IKM9</accession>
<proteinExistence type="inferred from homology"/>
<keyword evidence="4" id="KW-1185">Reference proteome</keyword>
<evidence type="ECO:0000313" key="3">
    <source>
        <dbReference type="EMBL" id="SHG28888.1"/>
    </source>
</evidence>
<dbReference type="InterPro" id="IPR002347">
    <property type="entry name" value="SDR_fam"/>
</dbReference>
<dbReference type="RefSeq" id="WP_073176561.1">
    <property type="nucleotide sequence ID" value="NZ_FQWL01000001.1"/>
</dbReference>
<dbReference type="NCBIfam" id="NF005754">
    <property type="entry name" value="PRK07578.1"/>
    <property type="match status" value="1"/>
</dbReference>
<dbReference type="EMBL" id="FQWL01000001">
    <property type="protein sequence ID" value="SHG28888.1"/>
    <property type="molecule type" value="Genomic_DNA"/>
</dbReference>
<dbReference type="PANTHER" id="PTHR43477">
    <property type="entry name" value="DIHYDROANTICAPSIN 7-DEHYDROGENASE"/>
    <property type="match status" value="1"/>
</dbReference>
<dbReference type="Pfam" id="PF13561">
    <property type="entry name" value="adh_short_C2"/>
    <property type="match status" value="1"/>
</dbReference>
<evidence type="ECO:0000256" key="1">
    <source>
        <dbReference type="ARBA" id="ARBA00006484"/>
    </source>
</evidence>
<protein>
    <submittedName>
        <fullName evidence="3">NADP-dependent 3-hydroxy acid dehydrogenase YdfG</fullName>
    </submittedName>
</protein>
<reference evidence="4" key="1">
    <citation type="submission" date="2016-11" db="EMBL/GenBank/DDBJ databases">
        <authorList>
            <person name="Varghese N."/>
            <person name="Submissions S."/>
        </authorList>
    </citation>
    <scope>NUCLEOTIDE SEQUENCE [LARGE SCALE GENOMIC DNA]</scope>
    <source>
        <strain evidence="4">DSM 22638</strain>
    </source>
</reference>
<organism evidence="3 4">
    <name type="scientific">Flagellimonas flava</name>
    <dbReference type="NCBI Taxonomy" id="570519"/>
    <lineage>
        <taxon>Bacteria</taxon>
        <taxon>Pseudomonadati</taxon>
        <taxon>Bacteroidota</taxon>
        <taxon>Flavobacteriia</taxon>
        <taxon>Flavobacteriales</taxon>
        <taxon>Flavobacteriaceae</taxon>
        <taxon>Flagellimonas</taxon>
    </lineage>
</organism>
<gene>
    <name evidence="3" type="ORF">SAMN04488116_0775</name>
</gene>
<dbReference type="AlphaFoldDB" id="A0A1M5IKM9"/>